<keyword evidence="5" id="KW-0406">Ion transport</keyword>
<dbReference type="EMBL" id="BAAAPB010000002">
    <property type="protein sequence ID" value="GAA1960033.1"/>
    <property type="molecule type" value="Genomic_DNA"/>
</dbReference>
<dbReference type="SUPFAM" id="SSF81324">
    <property type="entry name" value="Voltage-gated potassium channels"/>
    <property type="match status" value="1"/>
</dbReference>
<dbReference type="Pfam" id="PF07885">
    <property type="entry name" value="Ion_trans_2"/>
    <property type="match status" value="1"/>
</dbReference>
<accession>A0ABP5C905</accession>
<dbReference type="PANTHER" id="PTHR11537">
    <property type="entry name" value="VOLTAGE-GATED POTASSIUM CHANNEL"/>
    <property type="match status" value="1"/>
</dbReference>
<comment type="subcellular location">
    <subcellularLocation>
        <location evidence="1">Membrane</location>
        <topology evidence="1">Multi-pass membrane protein</topology>
    </subcellularLocation>
</comment>
<dbReference type="Gene3D" id="1.20.120.350">
    <property type="entry name" value="Voltage-gated potassium channels. Chain C"/>
    <property type="match status" value="1"/>
</dbReference>
<evidence type="ECO:0000256" key="1">
    <source>
        <dbReference type="ARBA" id="ARBA00004141"/>
    </source>
</evidence>
<evidence type="ECO:0000256" key="7">
    <source>
        <dbReference type="ARBA" id="ARBA00023303"/>
    </source>
</evidence>
<evidence type="ECO:0000259" key="9">
    <source>
        <dbReference type="Pfam" id="PF07885"/>
    </source>
</evidence>
<evidence type="ECO:0000256" key="5">
    <source>
        <dbReference type="ARBA" id="ARBA00023065"/>
    </source>
</evidence>
<keyword evidence="2" id="KW-0813">Transport</keyword>
<comment type="caution">
    <text evidence="10">The sequence shown here is derived from an EMBL/GenBank/DDBJ whole genome shotgun (WGS) entry which is preliminary data.</text>
</comment>
<protein>
    <submittedName>
        <fullName evidence="10">Potassium channel family protein</fullName>
    </submittedName>
</protein>
<feature type="domain" description="Potassium channel" evidence="9">
    <location>
        <begin position="156"/>
        <end position="221"/>
    </location>
</feature>
<evidence type="ECO:0000313" key="11">
    <source>
        <dbReference type="Proteomes" id="UP001500571"/>
    </source>
</evidence>
<evidence type="ECO:0000313" key="10">
    <source>
        <dbReference type="EMBL" id="GAA1960033.1"/>
    </source>
</evidence>
<feature type="transmembrane region" description="Helical" evidence="8">
    <location>
        <begin position="135"/>
        <end position="155"/>
    </location>
</feature>
<dbReference type="PRINTS" id="PR00169">
    <property type="entry name" value="KCHANNEL"/>
</dbReference>
<dbReference type="InterPro" id="IPR028325">
    <property type="entry name" value="VG_K_chnl"/>
</dbReference>
<dbReference type="Proteomes" id="UP001500571">
    <property type="component" value="Unassembled WGS sequence"/>
</dbReference>
<evidence type="ECO:0000256" key="6">
    <source>
        <dbReference type="ARBA" id="ARBA00023136"/>
    </source>
</evidence>
<gene>
    <name evidence="10" type="ORF">GCM10009798_19530</name>
</gene>
<evidence type="ECO:0000256" key="2">
    <source>
        <dbReference type="ARBA" id="ARBA00022448"/>
    </source>
</evidence>
<keyword evidence="11" id="KW-1185">Reference proteome</keyword>
<keyword evidence="4 8" id="KW-1133">Transmembrane helix</keyword>
<dbReference type="Gene3D" id="1.10.287.70">
    <property type="match status" value="1"/>
</dbReference>
<organism evidence="10 11">
    <name type="scientific">Nocardioides panacihumi</name>
    <dbReference type="NCBI Taxonomy" id="400774"/>
    <lineage>
        <taxon>Bacteria</taxon>
        <taxon>Bacillati</taxon>
        <taxon>Actinomycetota</taxon>
        <taxon>Actinomycetes</taxon>
        <taxon>Propionibacteriales</taxon>
        <taxon>Nocardioidaceae</taxon>
        <taxon>Nocardioides</taxon>
    </lineage>
</organism>
<dbReference type="GO" id="GO:0034220">
    <property type="term" value="P:monoatomic ion transmembrane transport"/>
    <property type="evidence" value="ECO:0007669"/>
    <property type="project" value="UniProtKB-KW"/>
</dbReference>
<reference evidence="11" key="1">
    <citation type="journal article" date="2019" name="Int. J. Syst. Evol. Microbiol.">
        <title>The Global Catalogue of Microorganisms (GCM) 10K type strain sequencing project: providing services to taxonomists for standard genome sequencing and annotation.</title>
        <authorList>
            <consortium name="The Broad Institute Genomics Platform"/>
            <consortium name="The Broad Institute Genome Sequencing Center for Infectious Disease"/>
            <person name="Wu L."/>
            <person name="Ma J."/>
        </authorList>
    </citation>
    <scope>NUCLEOTIDE SEQUENCE [LARGE SCALE GENOMIC DNA]</scope>
    <source>
        <strain evidence="11">JCM 15309</strain>
    </source>
</reference>
<dbReference type="PANTHER" id="PTHR11537:SF254">
    <property type="entry name" value="POTASSIUM VOLTAGE-GATED CHANNEL PROTEIN SHAB"/>
    <property type="match status" value="1"/>
</dbReference>
<feature type="transmembrane region" description="Helical" evidence="8">
    <location>
        <begin position="63"/>
        <end position="84"/>
    </location>
</feature>
<evidence type="ECO:0000256" key="4">
    <source>
        <dbReference type="ARBA" id="ARBA00022989"/>
    </source>
</evidence>
<evidence type="ECO:0000256" key="8">
    <source>
        <dbReference type="SAM" id="Phobius"/>
    </source>
</evidence>
<sequence>MSRAAAVQWLYRPPVAVVASPTPVQRWERRTEVPLILLALAFLVAYAWPVLDPRIDHELRGFLGIVSWTVWLAFAVDFAIRLHLAAGERKRYALTHWYDVALVVLPVLRPLRLLRLLAFVRILDRSATRNLAGRVLVYVSGAASLAVLLGALATLDAEQDASGANITTFGDALWWAATTVTTVGYGDLYPVTFQGRVVAVVLMLIGIGVVGAVTASVATWILGRVADERAERERDAD</sequence>
<feature type="transmembrane region" description="Helical" evidence="8">
    <location>
        <begin position="197"/>
        <end position="222"/>
    </location>
</feature>
<feature type="transmembrane region" description="Helical" evidence="8">
    <location>
        <begin position="35"/>
        <end position="51"/>
    </location>
</feature>
<keyword evidence="3 8" id="KW-0812">Transmembrane</keyword>
<proteinExistence type="predicted"/>
<dbReference type="InterPro" id="IPR027359">
    <property type="entry name" value="Volt_channel_dom_sf"/>
</dbReference>
<keyword evidence="7 10" id="KW-0407">Ion channel</keyword>
<evidence type="ECO:0000256" key="3">
    <source>
        <dbReference type="ARBA" id="ARBA00022692"/>
    </source>
</evidence>
<name>A0ABP5C905_9ACTN</name>
<dbReference type="InterPro" id="IPR013099">
    <property type="entry name" value="K_chnl_dom"/>
</dbReference>
<keyword evidence="6 8" id="KW-0472">Membrane</keyword>